<evidence type="ECO:0000256" key="9">
    <source>
        <dbReference type="ARBA" id="ARBA00048090"/>
    </source>
</evidence>
<name>A0A386HL66_9BACT</name>
<dbReference type="NCBIfam" id="TIGR01313">
    <property type="entry name" value="therm_gnt_kin"/>
    <property type="match status" value="1"/>
</dbReference>
<dbReference type="Proteomes" id="UP000266118">
    <property type="component" value="Chromosome"/>
</dbReference>
<dbReference type="PANTHER" id="PTHR43442">
    <property type="entry name" value="GLUCONOKINASE-RELATED"/>
    <property type="match status" value="1"/>
</dbReference>
<dbReference type="FunFam" id="3.40.50.300:FF:000522">
    <property type="entry name" value="Gluconokinase"/>
    <property type="match status" value="1"/>
</dbReference>
<accession>A0A386HL66</accession>
<dbReference type="GO" id="GO:0046316">
    <property type="term" value="F:gluconokinase activity"/>
    <property type="evidence" value="ECO:0007669"/>
    <property type="project" value="UniProtKB-EC"/>
</dbReference>
<dbReference type="GO" id="GO:0019521">
    <property type="term" value="P:D-gluconate metabolic process"/>
    <property type="evidence" value="ECO:0007669"/>
    <property type="project" value="UniProtKB-KW"/>
</dbReference>
<comment type="pathway">
    <text evidence="1">Carbohydrate acid metabolism.</text>
</comment>
<dbReference type="Gene3D" id="3.40.50.300">
    <property type="entry name" value="P-loop containing nucleotide triphosphate hydrolases"/>
    <property type="match status" value="1"/>
</dbReference>
<dbReference type="GO" id="GO:0005524">
    <property type="term" value="F:ATP binding"/>
    <property type="evidence" value="ECO:0007669"/>
    <property type="project" value="UniProtKB-KW"/>
</dbReference>
<organism evidence="11 12">
    <name type="scientific">Arachidicoccus soli</name>
    <dbReference type="NCBI Taxonomy" id="2341117"/>
    <lineage>
        <taxon>Bacteria</taxon>
        <taxon>Pseudomonadati</taxon>
        <taxon>Bacteroidota</taxon>
        <taxon>Chitinophagia</taxon>
        <taxon>Chitinophagales</taxon>
        <taxon>Chitinophagaceae</taxon>
        <taxon>Arachidicoccus</taxon>
    </lineage>
</organism>
<dbReference type="RefSeq" id="WP_119984391.1">
    <property type="nucleotide sequence ID" value="NZ_CP032489.1"/>
</dbReference>
<dbReference type="CDD" id="cd02021">
    <property type="entry name" value="GntK"/>
    <property type="match status" value="1"/>
</dbReference>
<dbReference type="Pfam" id="PF01202">
    <property type="entry name" value="SKI"/>
    <property type="match status" value="1"/>
</dbReference>
<keyword evidence="4 10" id="KW-0808">Transferase</keyword>
<evidence type="ECO:0000256" key="5">
    <source>
        <dbReference type="ARBA" id="ARBA00022741"/>
    </source>
</evidence>
<dbReference type="EMBL" id="CP032489">
    <property type="protein sequence ID" value="AYD46402.1"/>
    <property type="molecule type" value="Genomic_DNA"/>
</dbReference>
<evidence type="ECO:0000256" key="1">
    <source>
        <dbReference type="ARBA" id="ARBA00004761"/>
    </source>
</evidence>
<protein>
    <recommendedName>
        <fullName evidence="3 10">Gluconokinase</fullName>
        <ecNumber evidence="3 10">2.7.1.12</ecNumber>
    </recommendedName>
</protein>
<dbReference type="InterPro" id="IPR027417">
    <property type="entry name" value="P-loop_NTPase"/>
</dbReference>
<evidence type="ECO:0000313" key="12">
    <source>
        <dbReference type="Proteomes" id="UP000266118"/>
    </source>
</evidence>
<comment type="similarity">
    <text evidence="2 10">Belongs to the gluconokinase GntK/GntV family.</text>
</comment>
<gene>
    <name evidence="11" type="ORF">D6B99_01470</name>
</gene>
<dbReference type="PANTHER" id="PTHR43442:SF3">
    <property type="entry name" value="GLUCONOKINASE-RELATED"/>
    <property type="match status" value="1"/>
</dbReference>
<evidence type="ECO:0000256" key="2">
    <source>
        <dbReference type="ARBA" id="ARBA00008420"/>
    </source>
</evidence>
<dbReference type="EC" id="2.7.1.12" evidence="3 10"/>
<evidence type="ECO:0000313" key="11">
    <source>
        <dbReference type="EMBL" id="AYD46402.1"/>
    </source>
</evidence>
<keyword evidence="7 10" id="KW-0067">ATP-binding</keyword>
<dbReference type="GO" id="GO:0005737">
    <property type="term" value="C:cytoplasm"/>
    <property type="evidence" value="ECO:0007669"/>
    <property type="project" value="TreeGrafter"/>
</dbReference>
<evidence type="ECO:0000256" key="10">
    <source>
        <dbReference type="RuleBase" id="RU363066"/>
    </source>
</evidence>
<dbReference type="InterPro" id="IPR006001">
    <property type="entry name" value="Therm_gnt_kin"/>
</dbReference>
<keyword evidence="8" id="KW-0311">Gluconate utilization</keyword>
<keyword evidence="5 10" id="KW-0547">Nucleotide-binding</keyword>
<evidence type="ECO:0000256" key="4">
    <source>
        <dbReference type="ARBA" id="ARBA00022679"/>
    </source>
</evidence>
<evidence type="ECO:0000256" key="6">
    <source>
        <dbReference type="ARBA" id="ARBA00022777"/>
    </source>
</evidence>
<dbReference type="InterPro" id="IPR031322">
    <property type="entry name" value="Shikimate/glucono_kinase"/>
</dbReference>
<dbReference type="KEGG" id="ark:D6B99_01470"/>
<evidence type="ECO:0000256" key="3">
    <source>
        <dbReference type="ARBA" id="ARBA00012054"/>
    </source>
</evidence>
<dbReference type="OrthoDB" id="9813917at2"/>
<comment type="catalytic activity">
    <reaction evidence="9 10">
        <text>D-gluconate + ATP = 6-phospho-D-gluconate + ADP + H(+)</text>
        <dbReference type="Rhea" id="RHEA:19433"/>
        <dbReference type="ChEBI" id="CHEBI:15378"/>
        <dbReference type="ChEBI" id="CHEBI:18391"/>
        <dbReference type="ChEBI" id="CHEBI:30616"/>
        <dbReference type="ChEBI" id="CHEBI:58759"/>
        <dbReference type="ChEBI" id="CHEBI:456216"/>
        <dbReference type="EC" id="2.7.1.12"/>
    </reaction>
</comment>
<proteinExistence type="inferred from homology"/>
<sequence>MKGKCVIVMGVSGCGKSTIAKAIAKDMNATFLEGDDFHSQSNIDKMKAGIPLTDEDRRGWLESIHAKIESFTENGSDCVVSCSALKHKYRDVLRENLEHILFVYLKGSFELIHSWMEKRKHHFMPPELLKSQFDTLEEPNADEKDVITAEINKDIDDEMLNILQQLKERNFFS</sequence>
<reference evidence="11 12" key="1">
    <citation type="submission" date="2018-09" db="EMBL/GenBank/DDBJ databases">
        <title>Arachidicoccus sp. nov., a bacterium isolated from soil.</title>
        <authorList>
            <person name="Weon H.-Y."/>
            <person name="Kwon S.-W."/>
            <person name="Lee S.A."/>
        </authorList>
    </citation>
    <scope>NUCLEOTIDE SEQUENCE [LARGE SCALE GENOMIC DNA]</scope>
    <source>
        <strain evidence="11 12">KIS59-12</strain>
    </source>
</reference>
<evidence type="ECO:0000256" key="7">
    <source>
        <dbReference type="ARBA" id="ARBA00022840"/>
    </source>
</evidence>
<dbReference type="AlphaFoldDB" id="A0A386HL66"/>
<keyword evidence="12" id="KW-1185">Reference proteome</keyword>
<keyword evidence="6 10" id="KW-0418">Kinase</keyword>
<dbReference type="SUPFAM" id="SSF52540">
    <property type="entry name" value="P-loop containing nucleoside triphosphate hydrolases"/>
    <property type="match status" value="1"/>
</dbReference>
<evidence type="ECO:0000256" key="8">
    <source>
        <dbReference type="ARBA" id="ARBA00023064"/>
    </source>
</evidence>